<dbReference type="GO" id="GO:0005886">
    <property type="term" value="C:plasma membrane"/>
    <property type="evidence" value="ECO:0007669"/>
    <property type="project" value="UniProtKB-SubCell"/>
</dbReference>
<accession>A0A6N7IWL6</accession>
<evidence type="ECO:0000256" key="11">
    <source>
        <dbReference type="ARBA" id="ARBA00023136"/>
    </source>
</evidence>
<keyword evidence="5" id="KW-0349">Heme</keyword>
<dbReference type="GO" id="GO:0019646">
    <property type="term" value="P:aerobic electron transport chain"/>
    <property type="evidence" value="ECO:0007669"/>
    <property type="project" value="TreeGrafter"/>
</dbReference>
<dbReference type="PANTHER" id="PTHR43141">
    <property type="entry name" value="CYTOCHROME BD2 SUBUNIT II"/>
    <property type="match status" value="1"/>
</dbReference>
<evidence type="ECO:0000256" key="3">
    <source>
        <dbReference type="ARBA" id="ARBA00022448"/>
    </source>
</evidence>
<evidence type="ECO:0000256" key="8">
    <source>
        <dbReference type="ARBA" id="ARBA00022982"/>
    </source>
</evidence>
<keyword evidence="11 12" id="KW-0472">Membrane</keyword>
<keyword evidence="10" id="KW-0408">Iron</keyword>
<dbReference type="AlphaFoldDB" id="A0A6N7IWL6"/>
<dbReference type="RefSeq" id="WP_194175024.1">
    <property type="nucleotide sequence ID" value="NZ_WHYR01000085.1"/>
</dbReference>
<comment type="similarity">
    <text evidence="2">Belongs to the cytochrome ubiquinol oxidase subunit 2 family.</text>
</comment>
<dbReference type="EMBL" id="WHYR01000085">
    <property type="protein sequence ID" value="MQL53959.1"/>
    <property type="molecule type" value="Genomic_DNA"/>
</dbReference>
<dbReference type="Pfam" id="PF02322">
    <property type="entry name" value="Cyt_bd_oxida_II"/>
    <property type="match status" value="1"/>
</dbReference>
<organism evidence="13 14">
    <name type="scientific">Desulfofundulus thermobenzoicus</name>
    <dbReference type="NCBI Taxonomy" id="29376"/>
    <lineage>
        <taxon>Bacteria</taxon>
        <taxon>Bacillati</taxon>
        <taxon>Bacillota</taxon>
        <taxon>Clostridia</taxon>
        <taxon>Eubacteriales</taxon>
        <taxon>Peptococcaceae</taxon>
        <taxon>Desulfofundulus</taxon>
    </lineage>
</organism>
<comment type="subcellular location">
    <subcellularLocation>
        <location evidence="1">Cell membrane</location>
        <topology evidence="1">Multi-pass membrane protein</topology>
    </subcellularLocation>
</comment>
<proteinExistence type="inferred from homology"/>
<feature type="transmembrane region" description="Helical" evidence="12">
    <location>
        <begin position="100"/>
        <end position="119"/>
    </location>
</feature>
<dbReference type="InterPro" id="IPR003317">
    <property type="entry name" value="Cyt-d_oxidase_su2"/>
</dbReference>
<keyword evidence="9 12" id="KW-1133">Transmembrane helix</keyword>
<name>A0A6N7IWL6_9FIRM</name>
<evidence type="ECO:0000256" key="6">
    <source>
        <dbReference type="ARBA" id="ARBA00022692"/>
    </source>
</evidence>
<dbReference type="GO" id="GO:0070069">
    <property type="term" value="C:cytochrome complex"/>
    <property type="evidence" value="ECO:0007669"/>
    <property type="project" value="TreeGrafter"/>
</dbReference>
<feature type="transmembrane region" description="Helical" evidence="12">
    <location>
        <begin position="60"/>
        <end position="80"/>
    </location>
</feature>
<evidence type="ECO:0000256" key="1">
    <source>
        <dbReference type="ARBA" id="ARBA00004651"/>
    </source>
</evidence>
<keyword evidence="6 12" id="KW-0812">Transmembrane</keyword>
<evidence type="ECO:0000256" key="7">
    <source>
        <dbReference type="ARBA" id="ARBA00022723"/>
    </source>
</evidence>
<sequence>GKLGILAAAALLLLVVLSYSQTGIMGRAGVAVLFWAAVVLALAAWWLLRSGRHAGAFVGNSLAIVFTTGAIFGGLFPRVMVSSLDPRWSLTVYNASSSPYTLKVMTIVALTLVPVVLLYQGWTYWVFRRRVGGGDLEY</sequence>
<evidence type="ECO:0000256" key="12">
    <source>
        <dbReference type="SAM" id="Phobius"/>
    </source>
</evidence>
<evidence type="ECO:0000256" key="4">
    <source>
        <dbReference type="ARBA" id="ARBA00022475"/>
    </source>
</evidence>
<keyword evidence="4" id="KW-1003">Cell membrane</keyword>
<dbReference type="GO" id="GO:0046872">
    <property type="term" value="F:metal ion binding"/>
    <property type="evidence" value="ECO:0007669"/>
    <property type="project" value="UniProtKB-KW"/>
</dbReference>
<gene>
    <name evidence="13" type="ORF">GFC01_17185</name>
</gene>
<feature type="non-terminal residue" evidence="13">
    <location>
        <position position="1"/>
    </location>
</feature>
<reference evidence="13 14" key="1">
    <citation type="submission" date="2019-10" db="EMBL/GenBank/DDBJ databases">
        <title>Comparative genomics of sulfur disproportionating microorganisms.</title>
        <authorList>
            <person name="Ward L.M."/>
            <person name="Bertran E."/>
            <person name="Johnston D."/>
        </authorList>
    </citation>
    <scope>NUCLEOTIDE SEQUENCE [LARGE SCALE GENOMIC DNA]</scope>
    <source>
        <strain evidence="13 14">DSM 14055</strain>
    </source>
</reference>
<dbReference type="PANTHER" id="PTHR43141:SF5">
    <property type="entry name" value="CYTOCHROME BD-I UBIQUINOL OXIDASE SUBUNIT 2"/>
    <property type="match status" value="1"/>
</dbReference>
<dbReference type="Proteomes" id="UP000441717">
    <property type="component" value="Unassembled WGS sequence"/>
</dbReference>
<evidence type="ECO:0000313" key="14">
    <source>
        <dbReference type="Proteomes" id="UP000441717"/>
    </source>
</evidence>
<comment type="caution">
    <text evidence="13">The sequence shown here is derived from an EMBL/GenBank/DDBJ whole genome shotgun (WGS) entry which is preliminary data.</text>
</comment>
<evidence type="ECO:0000256" key="5">
    <source>
        <dbReference type="ARBA" id="ARBA00022617"/>
    </source>
</evidence>
<feature type="transmembrane region" description="Helical" evidence="12">
    <location>
        <begin position="28"/>
        <end position="48"/>
    </location>
</feature>
<protein>
    <submittedName>
        <fullName evidence="13">Cytochrome d ubiquinol oxidase subunit II</fullName>
    </submittedName>
</protein>
<dbReference type="GO" id="GO:0009055">
    <property type="term" value="F:electron transfer activity"/>
    <property type="evidence" value="ECO:0007669"/>
    <property type="project" value="TreeGrafter"/>
</dbReference>
<dbReference type="GO" id="GO:0016682">
    <property type="term" value="F:oxidoreductase activity, acting on diphenols and related substances as donors, oxygen as acceptor"/>
    <property type="evidence" value="ECO:0007669"/>
    <property type="project" value="TreeGrafter"/>
</dbReference>
<keyword evidence="8" id="KW-0249">Electron transport</keyword>
<evidence type="ECO:0000256" key="2">
    <source>
        <dbReference type="ARBA" id="ARBA00007543"/>
    </source>
</evidence>
<evidence type="ECO:0000256" key="10">
    <source>
        <dbReference type="ARBA" id="ARBA00023004"/>
    </source>
</evidence>
<keyword evidence="14" id="KW-1185">Reference proteome</keyword>
<evidence type="ECO:0000256" key="9">
    <source>
        <dbReference type="ARBA" id="ARBA00022989"/>
    </source>
</evidence>
<evidence type="ECO:0000313" key="13">
    <source>
        <dbReference type="EMBL" id="MQL53959.1"/>
    </source>
</evidence>
<keyword evidence="3" id="KW-0813">Transport</keyword>
<keyword evidence="7" id="KW-0479">Metal-binding</keyword>